<evidence type="ECO:0000313" key="3">
    <source>
        <dbReference type="Proteomes" id="UP001147760"/>
    </source>
</evidence>
<comment type="caution">
    <text evidence="2">The sequence shown here is derived from an EMBL/GenBank/DDBJ whole genome shotgun (WGS) entry which is preliminary data.</text>
</comment>
<reference evidence="2" key="2">
    <citation type="journal article" date="2023" name="IMA Fungus">
        <title>Comparative genomic study of the Penicillium genus elucidates a diverse pangenome and 15 lateral gene transfer events.</title>
        <authorList>
            <person name="Petersen C."/>
            <person name="Sorensen T."/>
            <person name="Nielsen M.R."/>
            <person name="Sondergaard T.E."/>
            <person name="Sorensen J.L."/>
            <person name="Fitzpatrick D.A."/>
            <person name="Frisvad J.C."/>
            <person name="Nielsen K.L."/>
        </authorList>
    </citation>
    <scope>NUCLEOTIDE SEQUENCE</scope>
    <source>
        <strain evidence="2">IBT 17660</strain>
    </source>
</reference>
<keyword evidence="3" id="KW-1185">Reference proteome</keyword>
<reference evidence="2" key="1">
    <citation type="submission" date="2022-12" db="EMBL/GenBank/DDBJ databases">
        <authorList>
            <person name="Petersen C."/>
        </authorList>
    </citation>
    <scope>NUCLEOTIDE SEQUENCE</scope>
    <source>
        <strain evidence="2">IBT 17660</strain>
    </source>
</reference>
<sequence length="111" mass="12171">MSPNHLLYNHYMQNSSAQIVPNFVMLEASYDLDLSRLNQNVTHCSSLEGNGAAKPFPMDGVKPWSGTTTNITSPSSDDSVQEIPRPKAHAGHCPNVDTPYRHRGARKPNPG</sequence>
<organism evidence="2 3">
    <name type="scientific">Penicillium desertorum</name>
    <dbReference type="NCBI Taxonomy" id="1303715"/>
    <lineage>
        <taxon>Eukaryota</taxon>
        <taxon>Fungi</taxon>
        <taxon>Dikarya</taxon>
        <taxon>Ascomycota</taxon>
        <taxon>Pezizomycotina</taxon>
        <taxon>Eurotiomycetes</taxon>
        <taxon>Eurotiomycetidae</taxon>
        <taxon>Eurotiales</taxon>
        <taxon>Aspergillaceae</taxon>
        <taxon>Penicillium</taxon>
    </lineage>
</organism>
<accession>A0A9W9WIF5</accession>
<feature type="compositionally biased region" description="Basic residues" evidence="1">
    <location>
        <begin position="101"/>
        <end position="111"/>
    </location>
</feature>
<gene>
    <name evidence="2" type="ORF">N7530_009425</name>
</gene>
<dbReference type="AlphaFoldDB" id="A0A9W9WIF5"/>
<name>A0A9W9WIF5_9EURO</name>
<dbReference type="EMBL" id="JAPWDO010000006">
    <property type="protein sequence ID" value="KAJ5465638.1"/>
    <property type="molecule type" value="Genomic_DNA"/>
</dbReference>
<feature type="compositionally biased region" description="Polar residues" evidence="1">
    <location>
        <begin position="65"/>
        <end position="78"/>
    </location>
</feature>
<feature type="region of interest" description="Disordered" evidence="1">
    <location>
        <begin position="48"/>
        <end position="111"/>
    </location>
</feature>
<proteinExistence type="predicted"/>
<protein>
    <submittedName>
        <fullName evidence="2">Uncharacterized protein</fullName>
    </submittedName>
</protein>
<evidence type="ECO:0000313" key="2">
    <source>
        <dbReference type="EMBL" id="KAJ5465638.1"/>
    </source>
</evidence>
<dbReference type="Proteomes" id="UP001147760">
    <property type="component" value="Unassembled WGS sequence"/>
</dbReference>
<dbReference type="OrthoDB" id="4359352at2759"/>
<evidence type="ECO:0000256" key="1">
    <source>
        <dbReference type="SAM" id="MobiDB-lite"/>
    </source>
</evidence>